<dbReference type="InterPro" id="IPR011047">
    <property type="entry name" value="Quinoprotein_ADH-like_sf"/>
</dbReference>
<evidence type="ECO:0000256" key="5">
    <source>
        <dbReference type="ARBA" id="ARBA00022737"/>
    </source>
</evidence>
<dbReference type="GO" id="GO:0005886">
    <property type="term" value="C:plasma membrane"/>
    <property type="evidence" value="ECO:0007669"/>
    <property type="project" value="TreeGrafter"/>
</dbReference>
<protein>
    <submittedName>
        <fullName evidence="16">Cell surface protein</fullName>
    </submittedName>
</protein>
<dbReference type="PROSITE" id="PS50093">
    <property type="entry name" value="PKD"/>
    <property type="match status" value="4"/>
</dbReference>
<dbReference type="InterPro" id="IPR022409">
    <property type="entry name" value="PKD/Chitinase_dom"/>
</dbReference>
<evidence type="ECO:0000256" key="9">
    <source>
        <dbReference type="ARBA" id="ARBA00023273"/>
    </source>
</evidence>
<keyword evidence="11" id="KW-0119">Carbohydrate metabolism</keyword>
<dbReference type="SMART" id="SM00282">
    <property type="entry name" value="LamG"/>
    <property type="match status" value="2"/>
</dbReference>
<dbReference type="SUPFAM" id="SSF49899">
    <property type="entry name" value="Concanavalin A-like lectins/glucanases"/>
    <property type="match status" value="2"/>
</dbReference>
<dbReference type="Pfam" id="PF13385">
    <property type="entry name" value="Laminin_G_3"/>
    <property type="match status" value="2"/>
</dbReference>
<dbReference type="InterPro" id="IPR006558">
    <property type="entry name" value="LamG-like"/>
</dbReference>
<evidence type="ECO:0000256" key="4">
    <source>
        <dbReference type="ARBA" id="ARBA00022729"/>
    </source>
</evidence>
<keyword evidence="10" id="KW-0326">Glycosidase</keyword>
<dbReference type="InterPro" id="IPR001791">
    <property type="entry name" value="Laminin_G"/>
</dbReference>
<dbReference type="InterPro" id="IPR036116">
    <property type="entry name" value="FN3_sf"/>
</dbReference>
<gene>
    <name evidence="16" type="ORF">B7R25_07375</name>
</gene>
<dbReference type="GO" id="GO:0016798">
    <property type="term" value="F:hydrolase activity, acting on glycosyl bonds"/>
    <property type="evidence" value="ECO:0007669"/>
    <property type="project" value="UniProtKB-KW"/>
</dbReference>
<dbReference type="PROSITE" id="PS50853">
    <property type="entry name" value="FN3"/>
    <property type="match status" value="1"/>
</dbReference>
<evidence type="ECO:0000256" key="8">
    <source>
        <dbReference type="ARBA" id="ARBA00023157"/>
    </source>
</evidence>
<dbReference type="Pfam" id="PF18911">
    <property type="entry name" value="PKD_4"/>
    <property type="match status" value="4"/>
</dbReference>
<dbReference type="OrthoDB" id="9802683at2"/>
<evidence type="ECO:0000256" key="12">
    <source>
        <dbReference type="SAM" id="SignalP"/>
    </source>
</evidence>
<dbReference type="InterPro" id="IPR003961">
    <property type="entry name" value="FN3_dom"/>
</dbReference>
<dbReference type="SUPFAM" id="SSF50998">
    <property type="entry name" value="Quinoprotein alcohol dehydrogenase-like"/>
    <property type="match status" value="1"/>
</dbReference>
<keyword evidence="3" id="KW-0812">Transmembrane</keyword>
<keyword evidence="7" id="KW-0472">Membrane</keyword>
<keyword evidence="9" id="KW-0966">Cell projection</keyword>
<sequence length="1576" mass="160855">MPLAPLRRSIVVLATIAAVALTSLTAVQSAQADTAPTDPTAATSPPTVSADALPTPQINGVVWSQTIVGNTVYVGGNFTTAQPAGAASGVNTVSRTYVLSYNLTTGALNTSFAPVLNGQVKAVTASPDGSRIYVGGAFTTVNGVNRYRIAALDPTTGAVVTSFAPGTNSTVSAIAATATTVYLGGTFSSIGKDVRNKVAAVNATTGANLSWDPNAAGGDVTALTVSPDRTKVVVGGNFTSLGGSTNPGFGLASTDAVSGAVLSGFAVNNLVRNGGSQASITSLTSDSDSFYGSGYVFGQGGNLEGSFRADWATGTITWVEDCHGDTYSAASTGTALYIAGHPHYCGNIGGFQQTPQPWVFHRALAFSKSATQTITNDPLGYYNFAGNPAPTLLNWYPDFNTGTFTGQSQGPWSVAANSQYVVYGGEFTQVNGKRQQGLTRFAVRSIAPNKEGPLNAGALFKPSVVSLAAGTARVSFTANSDRDNENLTYAVYRNGNLTTPVYTTTAASSVWKTPNLGFTDTGLTPGATYSYRVRATDPLGNTVIGDSVSVAVTSAATSAYTSAIQNDSASSFWRLGEASGTTVYDWSGFNDQVAGAGVTRGTSGAIGNDTNTASTFSGDSTGFSSTQTAVAGPQTFSLETWFRTTTTAGGKIVGFGNSSTGTSSSYDRHIYMTTDGHINFGVYNGNTQVLQSANALNDGQWHQVVGTLSSTGMQLFVDGVRVGTRSDTTSAQAYDGFWRIGGDSSWSGSNFFAGDIDDTAVYSQVLNKQQVDTHYVASGRASKLPQPPTDNYGNRVFTDAPSVYWRLNDAAGSTVAADSSQGLDPGVISGGVTLGAAGALAGNPDKAAQFDGQSGVIATSARIANPQTYSIEAWFNTTTTVGGKIIGFGSNQTGTSGSYDRHVYLQDNGQLVFGTYTGQLNTITTPGSYNDGIWHQVVASQSSGGLKLYVDGVLIGTNPQTQAQPYDGYWRIGGDNTWGSSSAFLNGTIDEAAVYDTAISDATVAQHYALGTPAPANAAPTASFTTAATDLTASFDGSASADSDGTVTSYAWDFGDSTTGTGRTTSHTYAATGTYTATLTVTDNKGATGVFSNTVSVTAPRVNVAPTASFTTAMANLALTVDGTGSADSDGTLSSYLWSFGDNTTATGPTPPVHTYAAAGTYTVKLTVTDNDGATGVSQTTVTAVAAPPPNVPPTAAFSSTPTNLQVAFDASDSADSDGTIASYAWTFGDGTNGTGKTVTHTYSAAGTYSVKLTVTDNKGATAVTTGSVMATVPPPVNVAPTASIDTTVSNLTANLSGAGSTDSDGTIASYAWNFGDTQTGTGKTVSHVYATAGTYTATLVVTDNSGATGTATQSVTVTNPPAMPFALDSFQRTVASGFGSADAGGAWTKQGAATDLAVNNGSAVFKLGAAGSQTGAYLNSVSQTDTDMRVQFSLDKAATGGGTYLYAIARKASTNNEYRATIRLKNNGTAAVSLTALKGSATAVTIANEVVVPGSVVAGTKLSVRVQVTGTNPTTVKAKVWPAGTTEPTDWTVQATDSYAALQAPGALGLVSYVSGTATNAPQQVTVQELSAFKP</sequence>
<feature type="signal peptide" evidence="12">
    <location>
        <begin position="1"/>
        <end position="32"/>
    </location>
</feature>
<feature type="domain" description="Laminin G" evidence="13">
    <location>
        <begin position="613"/>
        <end position="781"/>
    </location>
</feature>
<dbReference type="EMBL" id="NBXE01000019">
    <property type="protein sequence ID" value="RFA27542.1"/>
    <property type="molecule type" value="Genomic_DNA"/>
</dbReference>
<feature type="domain" description="Fibronectin type-III" evidence="15">
    <location>
        <begin position="458"/>
        <end position="556"/>
    </location>
</feature>
<evidence type="ECO:0000256" key="3">
    <source>
        <dbReference type="ARBA" id="ARBA00022692"/>
    </source>
</evidence>
<feature type="domain" description="PKD" evidence="14">
    <location>
        <begin position="1016"/>
        <end position="1104"/>
    </location>
</feature>
<dbReference type="SMART" id="SM00089">
    <property type="entry name" value="PKD"/>
    <property type="match status" value="4"/>
</dbReference>
<keyword evidence="5" id="KW-0677">Repeat</keyword>
<keyword evidence="4 12" id="KW-0732">Signal</keyword>
<dbReference type="PANTHER" id="PTHR46730:SF1">
    <property type="entry name" value="PLAT DOMAIN-CONTAINING PROTEIN"/>
    <property type="match status" value="1"/>
</dbReference>
<evidence type="ECO:0000256" key="11">
    <source>
        <dbReference type="ARBA" id="ARBA00023326"/>
    </source>
</evidence>
<feature type="domain" description="PKD" evidence="14">
    <location>
        <begin position="1281"/>
        <end position="1359"/>
    </location>
</feature>
<dbReference type="GO" id="GO:0000272">
    <property type="term" value="P:polysaccharide catabolic process"/>
    <property type="evidence" value="ECO:0007669"/>
    <property type="project" value="UniProtKB-KW"/>
</dbReference>
<evidence type="ECO:0000256" key="10">
    <source>
        <dbReference type="ARBA" id="ARBA00023295"/>
    </source>
</evidence>
<dbReference type="InterPro" id="IPR013783">
    <property type="entry name" value="Ig-like_fold"/>
</dbReference>
<evidence type="ECO:0000256" key="6">
    <source>
        <dbReference type="ARBA" id="ARBA00022989"/>
    </source>
</evidence>
<organism evidence="16 17">
    <name type="scientific">Subtercola boreus</name>
    <dbReference type="NCBI Taxonomy" id="120213"/>
    <lineage>
        <taxon>Bacteria</taxon>
        <taxon>Bacillati</taxon>
        <taxon>Actinomycetota</taxon>
        <taxon>Actinomycetes</taxon>
        <taxon>Micrococcales</taxon>
        <taxon>Microbacteriaceae</taxon>
        <taxon>Subtercola</taxon>
    </lineage>
</organism>
<dbReference type="SMART" id="SM00060">
    <property type="entry name" value="FN3"/>
    <property type="match status" value="2"/>
</dbReference>
<evidence type="ECO:0000313" key="17">
    <source>
        <dbReference type="Proteomes" id="UP000257080"/>
    </source>
</evidence>
<evidence type="ECO:0000259" key="14">
    <source>
        <dbReference type="PROSITE" id="PS50093"/>
    </source>
</evidence>
<comment type="subcellular location">
    <subcellularLocation>
        <location evidence="2">Cell projection</location>
    </subcellularLocation>
    <subcellularLocation>
        <location evidence="1">Membrane</location>
        <topology evidence="1">Multi-pass membrane protein</topology>
    </subcellularLocation>
</comment>
<accession>A0A3E0WE38</accession>
<keyword evidence="8" id="KW-1015">Disulfide bond</keyword>
<evidence type="ECO:0000256" key="2">
    <source>
        <dbReference type="ARBA" id="ARBA00004316"/>
    </source>
</evidence>
<dbReference type="GO" id="GO:0005261">
    <property type="term" value="F:monoatomic cation channel activity"/>
    <property type="evidence" value="ECO:0007669"/>
    <property type="project" value="TreeGrafter"/>
</dbReference>
<feature type="chain" id="PRO_5017616732" evidence="12">
    <location>
        <begin position="33"/>
        <end position="1576"/>
    </location>
</feature>
<dbReference type="Gene3D" id="2.60.40.10">
    <property type="entry name" value="Immunoglobulins"/>
    <property type="match status" value="5"/>
</dbReference>
<comment type="caution">
    <text evidence="16">The sequence shown here is derived from an EMBL/GenBank/DDBJ whole genome shotgun (WGS) entry which is preliminary data.</text>
</comment>
<dbReference type="PROSITE" id="PS50025">
    <property type="entry name" value="LAM_G_DOMAIN"/>
    <property type="match status" value="1"/>
</dbReference>
<evidence type="ECO:0000259" key="15">
    <source>
        <dbReference type="PROSITE" id="PS50853"/>
    </source>
</evidence>
<dbReference type="InterPro" id="IPR013320">
    <property type="entry name" value="ConA-like_dom_sf"/>
</dbReference>
<dbReference type="Gene3D" id="2.60.120.200">
    <property type="match status" value="2"/>
</dbReference>
<dbReference type="GO" id="GO:0042995">
    <property type="term" value="C:cell projection"/>
    <property type="evidence" value="ECO:0007669"/>
    <property type="project" value="UniProtKB-SubCell"/>
</dbReference>
<dbReference type="GO" id="GO:0006816">
    <property type="term" value="P:calcium ion transport"/>
    <property type="evidence" value="ECO:0007669"/>
    <property type="project" value="TreeGrafter"/>
</dbReference>
<evidence type="ECO:0000256" key="7">
    <source>
        <dbReference type="ARBA" id="ARBA00023136"/>
    </source>
</evidence>
<feature type="domain" description="PKD" evidence="14">
    <location>
        <begin position="1102"/>
        <end position="1183"/>
    </location>
</feature>
<evidence type="ECO:0000313" key="16">
    <source>
        <dbReference type="EMBL" id="RFA27542.1"/>
    </source>
</evidence>
<dbReference type="SUPFAM" id="SSF49299">
    <property type="entry name" value="PKD domain"/>
    <property type="match status" value="4"/>
</dbReference>
<dbReference type="RefSeq" id="WP_116418303.1">
    <property type="nucleotide sequence ID" value="NZ_NBXC01000014.1"/>
</dbReference>
<keyword evidence="10" id="KW-0378">Hydrolase</keyword>
<dbReference type="InterPro" id="IPR000601">
    <property type="entry name" value="PKD_dom"/>
</dbReference>
<name>A0A3E0WE38_9MICO</name>
<evidence type="ECO:0000259" key="13">
    <source>
        <dbReference type="PROSITE" id="PS50025"/>
    </source>
</evidence>
<dbReference type="InterPro" id="IPR035986">
    <property type="entry name" value="PKD_dom_sf"/>
</dbReference>
<keyword evidence="6" id="KW-1133">Transmembrane helix</keyword>
<feature type="domain" description="PKD" evidence="14">
    <location>
        <begin position="1190"/>
        <end position="1274"/>
    </location>
</feature>
<dbReference type="CDD" id="cd00146">
    <property type="entry name" value="PKD"/>
    <property type="match status" value="4"/>
</dbReference>
<dbReference type="SUPFAM" id="SSF49265">
    <property type="entry name" value="Fibronectin type III"/>
    <property type="match status" value="1"/>
</dbReference>
<evidence type="ECO:0000256" key="1">
    <source>
        <dbReference type="ARBA" id="ARBA00004141"/>
    </source>
</evidence>
<dbReference type="SMART" id="SM00560">
    <property type="entry name" value="LamGL"/>
    <property type="match status" value="2"/>
</dbReference>
<dbReference type="PANTHER" id="PTHR46730">
    <property type="entry name" value="POLYCYSTIN-1"/>
    <property type="match status" value="1"/>
</dbReference>
<keyword evidence="11" id="KW-0624">Polysaccharide degradation</keyword>
<reference evidence="16 17" key="1">
    <citation type="submission" date="2017-04" db="EMBL/GenBank/DDBJ databases">
        <title>Comparative genome analysis of Subtercola boreus.</title>
        <authorList>
            <person name="Cho Y.-J."/>
            <person name="Cho A."/>
            <person name="Kim O.-S."/>
            <person name="Lee J.-I."/>
        </authorList>
    </citation>
    <scope>NUCLEOTIDE SEQUENCE [LARGE SCALE GENOMIC DNA]</scope>
    <source>
        <strain evidence="16 17">P28004</strain>
    </source>
</reference>
<proteinExistence type="predicted"/>
<dbReference type="Proteomes" id="UP000257080">
    <property type="component" value="Unassembled WGS sequence"/>
</dbReference>